<dbReference type="InterPro" id="IPR000436">
    <property type="entry name" value="Sushi_SCR_CCP_dom"/>
</dbReference>
<accession>Q8MVQ4</accession>
<dbReference type="Pfam" id="PF00084">
    <property type="entry name" value="Sushi"/>
    <property type="match status" value="1"/>
</dbReference>
<reference evidence="4" key="1">
    <citation type="journal article" date="2002" name="Development">
        <title>A molecular analysis of ascidian metamorphosis reveals activation of an innate immune response.</title>
        <authorList>
            <person name="Davidson B."/>
            <person name="Swalla B.J."/>
        </authorList>
    </citation>
    <scope>NUCLEOTIDE SEQUENCE</scope>
</reference>
<evidence type="ECO:0000313" key="4">
    <source>
        <dbReference type="EMBL" id="AAM76087.1"/>
    </source>
</evidence>
<feature type="domain" description="Sushi" evidence="3">
    <location>
        <begin position="1"/>
        <end position="50"/>
    </location>
</feature>
<gene>
    <name evidence="4" type="primary">sccp1</name>
</gene>
<keyword evidence="2" id="KW-0768">Sushi</keyword>
<dbReference type="SUPFAM" id="SSF57535">
    <property type="entry name" value="Complement control module/SCR domain"/>
    <property type="match status" value="1"/>
</dbReference>
<feature type="non-terminal residue" evidence="4">
    <location>
        <position position="1"/>
    </location>
</feature>
<dbReference type="CDD" id="cd00033">
    <property type="entry name" value="CCP"/>
    <property type="match status" value="1"/>
</dbReference>
<evidence type="ECO:0000256" key="1">
    <source>
        <dbReference type="ARBA" id="ARBA00023157"/>
    </source>
</evidence>
<organism evidence="4">
    <name type="scientific">Boltenia villosa</name>
    <name type="common">Spiny-headed tunicate</name>
    <name type="synonym">Cynthia villosa</name>
    <dbReference type="NCBI Taxonomy" id="63515"/>
    <lineage>
        <taxon>Eukaryota</taxon>
        <taxon>Metazoa</taxon>
        <taxon>Chordata</taxon>
        <taxon>Tunicata</taxon>
        <taxon>Ascidiacea</taxon>
        <taxon>Stolidobranchia</taxon>
        <taxon>Pyuridae</taxon>
        <taxon>Boltenia</taxon>
    </lineage>
</organism>
<keyword evidence="1" id="KW-1015">Disulfide bond</keyword>
<dbReference type="InterPro" id="IPR035976">
    <property type="entry name" value="Sushi/SCR/CCP_sf"/>
</dbReference>
<protein>
    <submittedName>
        <fullName evidence="4">Selectin-like protein 1</fullName>
    </submittedName>
</protein>
<name>Q8MVQ4_BOLVI</name>
<comment type="caution">
    <text evidence="2">Lacks conserved residue(s) required for the propagation of feature annotation.</text>
</comment>
<dbReference type="AlphaFoldDB" id="Q8MVQ4"/>
<evidence type="ECO:0000259" key="3">
    <source>
        <dbReference type="PROSITE" id="PS50923"/>
    </source>
</evidence>
<dbReference type="Gene3D" id="2.10.70.10">
    <property type="entry name" value="Complement Module, domain 1"/>
    <property type="match status" value="1"/>
</dbReference>
<dbReference type="EMBL" id="AF483007">
    <property type="protein sequence ID" value="AAM76087.1"/>
    <property type="molecule type" value="mRNA"/>
</dbReference>
<sequence length="76" mass="8335">NGAVYGSVCSFTCDEGYYMVSAERAFPSNDLSSKCGPGRKWTKSPPSCRPITCNPPHRSPGHGRLSCSNKNFYRSE</sequence>
<proteinExistence type="evidence at transcript level"/>
<feature type="non-terminal residue" evidence="4">
    <location>
        <position position="76"/>
    </location>
</feature>
<evidence type="ECO:0000256" key="2">
    <source>
        <dbReference type="PROSITE-ProRule" id="PRU00302"/>
    </source>
</evidence>
<dbReference type="PROSITE" id="PS50923">
    <property type="entry name" value="SUSHI"/>
    <property type="match status" value="1"/>
</dbReference>